<gene>
    <name evidence="2" type="ORF">I316_00718</name>
</gene>
<dbReference type="Proteomes" id="UP000092666">
    <property type="component" value="Unassembled WGS sequence"/>
</dbReference>
<keyword evidence="3" id="KW-1185">Reference proteome</keyword>
<dbReference type="AlphaFoldDB" id="A0A1B9H2U7"/>
<organism evidence="2 3">
    <name type="scientific">Kwoniella heveanensis BCC8398</name>
    <dbReference type="NCBI Taxonomy" id="1296120"/>
    <lineage>
        <taxon>Eukaryota</taxon>
        <taxon>Fungi</taxon>
        <taxon>Dikarya</taxon>
        <taxon>Basidiomycota</taxon>
        <taxon>Agaricomycotina</taxon>
        <taxon>Tremellomycetes</taxon>
        <taxon>Tremellales</taxon>
        <taxon>Cryptococcaceae</taxon>
        <taxon>Kwoniella</taxon>
    </lineage>
</organism>
<proteinExistence type="predicted"/>
<sequence>MPMTTWPLSPIYELDSGSRSSYLPHSYSSSYNTFSPPPESAKDHRHISTNPVDVDIDAEATHGEDPLYKLLCKTSHALAAYAQTFPVVNSEKGEPIVTTAPKHRMKKIKNALTQRKRIVPILTILFLVLTFSYLAVRSQEIYDSNEDERGWIWTAASDGATQDSPSLGEHDEYRAEVDYLGVWTAVGPSDVPSGILE</sequence>
<evidence type="ECO:0000256" key="1">
    <source>
        <dbReference type="SAM" id="Phobius"/>
    </source>
</evidence>
<feature type="transmembrane region" description="Helical" evidence="1">
    <location>
        <begin position="118"/>
        <end position="136"/>
    </location>
</feature>
<keyword evidence="1" id="KW-0812">Transmembrane</keyword>
<evidence type="ECO:0000313" key="3">
    <source>
        <dbReference type="Proteomes" id="UP000092666"/>
    </source>
</evidence>
<name>A0A1B9H2U7_9TREE</name>
<dbReference type="EMBL" id="KV700122">
    <property type="protein sequence ID" value="OCF37592.1"/>
    <property type="molecule type" value="Genomic_DNA"/>
</dbReference>
<evidence type="ECO:0000313" key="2">
    <source>
        <dbReference type="EMBL" id="OCF37592.1"/>
    </source>
</evidence>
<keyword evidence="1" id="KW-0472">Membrane</keyword>
<reference evidence="2 3" key="1">
    <citation type="submission" date="2013-07" db="EMBL/GenBank/DDBJ databases">
        <title>The Genome Sequence of Cryptococcus heveanensis BCC8398.</title>
        <authorList>
            <consortium name="The Broad Institute Genome Sequencing Platform"/>
            <person name="Cuomo C."/>
            <person name="Litvintseva A."/>
            <person name="Chen Y."/>
            <person name="Heitman J."/>
            <person name="Sun S."/>
            <person name="Springer D."/>
            <person name="Dromer F."/>
            <person name="Young S.K."/>
            <person name="Zeng Q."/>
            <person name="Gargeya S."/>
            <person name="Fitzgerald M."/>
            <person name="Abouelleil A."/>
            <person name="Alvarado L."/>
            <person name="Berlin A.M."/>
            <person name="Chapman S.B."/>
            <person name="Dewar J."/>
            <person name="Goldberg J."/>
            <person name="Griggs A."/>
            <person name="Gujja S."/>
            <person name="Hansen M."/>
            <person name="Howarth C."/>
            <person name="Imamovic A."/>
            <person name="Larimer J."/>
            <person name="McCowan C."/>
            <person name="Murphy C."/>
            <person name="Pearson M."/>
            <person name="Priest M."/>
            <person name="Roberts A."/>
            <person name="Saif S."/>
            <person name="Shea T."/>
            <person name="Sykes S."/>
            <person name="Wortman J."/>
            <person name="Nusbaum C."/>
            <person name="Birren B."/>
        </authorList>
    </citation>
    <scope>NUCLEOTIDE SEQUENCE [LARGE SCALE GENOMIC DNA]</scope>
    <source>
        <strain evidence="2 3">BCC8398</strain>
    </source>
</reference>
<protein>
    <submittedName>
        <fullName evidence="2">Uncharacterized protein</fullName>
    </submittedName>
</protein>
<reference evidence="3" key="2">
    <citation type="submission" date="2013-12" db="EMBL/GenBank/DDBJ databases">
        <title>Evolution of pathogenesis and genome organization in the Tremellales.</title>
        <authorList>
            <person name="Cuomo C."/>
            <person name="Litvintseva A."/>
            <person name="Heitman J."/>
            <person name="Chen Y."/>
            <person name="Sun S."/>
            <person name="Springer D."/>
            <person name="Dromer F."/>
            <person name="Young S."/>
            <person name="Zeng Q."/>
            <person name="Chapman S."/>
            <person name="Gujja S."/>
            <person name="Saif S."/>
            <person name="Birren B."/>
        </authorList>
    </citation>
    <scope>NUCLEOTIDE SEQUENCE [LARGE SCALE GENOMIC DNA]</scope>
    <source>
        <strain evidence="3">BCC8398</strain>
    </source>
</reference>
<accession>A0A1B9H2U7</accession>
<keyword evidence="1" id="KW-1133">Transmembrane helix</keyword>